<name>A0A7S2SFK5_9STRA</name>
<dbReference type="InterPro" id="IPR038586">
    <property type="entry name" value="Tctex-1-like_sf"/>
</dbReference>
<dbReference type="PANTHER" id="PTHR21255:SF7">
    <property type="entry name" value="DYNEIN LIGHT CHAIN TCTEX-TYPE PROTEIN 2B"/>
    <property type="match status" value="1"/>
</dbReference>
<gene>
    <name evidence="1" type="ORF">QSP1433_LOCUS13418</name>
</gene>
<evidence type="ECO:0008006" key="2">
    <source>
        <dbReference type="Google" id="ProtNLM"/>
    </source>
</evidence>
<evidence type="ECO:0000313" key="1">
    <source>
        <dbReference type="EMBL" id="CAD9698024.1"/>
    </source>
</evidence>
<protein>
    <recommendedName>
        <fullName evidence="2">Tctex1 domain-containing protein 2</fullName>
    </recommendedName>
</protein>
<dbReference type="EMBL" id="HBHK01021074">
    <property type="protein sequence ID" value="CAD9698024.1"/>
    <property type="molecule type" value="Transcribed_RNA"/>
</dbReference>
<dbReference type="GO" id="GO:0005737">
    <property type="term" value="C:cytoplasm"/>
    <property type="evidence" value="ECO:0007669"/>
    <property type="project" value="TreeGrafter"/>
</dbReference>
<reference evidence="1" key="1">
    <citation type="submission" date="2021-01" db="EMBL/GenBank/DDBJ databases">
        <authorList>
            <person name="Corre E."/>
            <person name="Pelletier E."/>
            <person name="Niang G."/>
            <person name="Scheremetjew M."/>
            <person name="Finn R."/>
            <person name="Kale V."/>
            <person name="Holt S."/>
            <person name="Cochrane G."/>
            <person name="Meng A."/>
            <person name="Brown T."/>
            <person name="Cohen L."/>
        </authorList>
    </citation>
    <scope>NUCLEOTIDE SEQUENCE</scope>
    <source>
        <strain evidence="1">NY070348D</strain>
    </source>
</reference>
<dbReference type="GO" id="GO:0005868">
    <property type="term" value="C:cytoplasmic dynein complex"/>
    <property type="evidence" value="ECO:0007669"/>
    <property type="project" value="TreeGrafter"/>
</dbReference>
<organism evidence="1">
    <name type="scientific">Mucochytrium quahogii</name>
    <dbReference type="NCBI Taxonomy" id="96639"/>
    <lineage>
        <taxon>Eukaryota</taxon>
        <taxon>Sar</taxon>
        <taxon>Stramenopiles</taxon>
        <taxon>Bigyra</taxon>
        <taxon>Labyrinthulomycetes</taxon>
        <taxon>Thraustochytrida</taxon>
        <taxon>Thraustochytriidae</taxon>
        <taxon>Mucochytrium</taxon>
    </lineage>
</organism>
<dbReference type="Gene3D" id="3.30.1140.40">
    <property type="entry name" value="Tctex-1"/>
    <property type="match status" value="1"/>
</dbReference>
<dbReference type="CDD" id="cd21459">
    <property type="entry name" value="DLC-like_TCTEX1D2"/>
    <property type="match status" value="1"/>
</dbReference>
<dbReference type="GO" id="GO:0007018">
    <property type="term" value="P:microtubule-based movement"/>
    <property type="evidence" value="ECO:0007669"/>
    <property type="project" value="TreeGrafter"/>
</dbReference>
<accession>A0A7S2SFK5</accession>
<sequence>MSEENNIRVMRILQPTYDVEPTLDRRFTKNKMEADCTPIVKEYLTGKSWSDEKEVNTEMSETITNLVMEKVREANLDRYKIIVHTNIGENRNQTVRVASHCLWESTLDSAAEINFISEQLWCTVVIIGLYVH</sequence>
<proteinExistence type="predicted"/>
<dbReference type="InterPro" id="IPR005334">
    <property type="entry name" value="Tctex-1-like"/>
</dbReference>
<dbReference type="Pfam" id="PF03645">
    <property type="entry name" value="Tctex-1"/>
    <property type="match status" value="1"/>
</dbReference>
<dbReference type="GO" id="GO:0045505">
    <property type="term" value="F:dynein intermediate chain binding"/>
    <property type="evidence" value="ECO:0007669"/>
    <property type="project" value="TreeGrafter"/>
</dbReference>
<dbReference type="PANTHER" id="PTHR21255">
    <property type="entry name" value="T-COMPLEX-ASSOCIATED-TESTIS-EXPRESSED 1/ DYNEIN LIGHT CHAIN"/>
    <property type="match status" value="1"/>
</dbReference>
<dbReference type="AlphaFoldDB" id="A0A7S2SFK5"/>